<sequence length="251" mass="26813">MVDRTSGLPAYRQVADDLRARIASGELAPGDRLPSERQMVDTYGVSRPTVRDAVNLLRTEGLVIAEHGRGVFVRRATSVMRLARLSRSAREAGRGAFLGDAAAAGFTPSVEVQVTFEPADARMAELLGVAVGTELCVRDRVMDADGVTVQLAVSRFPRSVTKGTAMEQPDSGPGGTHSRLEEGGHQLDRFTEAVGARMPTPHESSVLQLSPGVPVLTVTRVAFTVDGRAVEVNDIVMSADRFSLAYEIPAT</sequence>
<evidence type="ECO:0000259" key="5">
    <source>
        <dbReference type="PROSITE" id="PS50949"/>
    </source>
</evidence>
<gene>
    <name evidence="6" type="ORF">BLA60_25875</name>
</gene>
<dbReference type="SUPFAM" id="SSF64288">
    <property type="entry name" value="Chorismate lyase-like"/>
    <property type="match status" value="1"/>
</dbReference>
<dbReference type="InterPro" id="IPR036390">
    <property type="entry name" value="WH_DNA-bd_sf"/>
</dbReference>
<keyword evidence="3" id="KW-0804">Transcription</keyword>
<dbReference type="SMART" id="SM00345">
    <property type="entry name" value="HTH_GNTR"/>
    <property type="match status" value="1"/>
</dbReference>
<dbReference type="GO" id="GO:0003700">
    <property type="term" value="F:DNA-binding transcription factor activity"/>
    <property type="evidence" value="ECO:0007669"/>
    <property type="project" value="InterPro"/>
</dbReference>
<dbReference type="Pfam" id="PF07702">
    <property type="entry name" value="UTRA"/>
    <property type="match status" value="1"/>
</dbReference>
<keyword evidence="1" id="KW-0805">Transcription regulation</keyword>
<dbReference type="PROSITE" id="PS50949">
    <property type="entry name" value="HTH_GNTR"/>
    <property type="match status" value="1"/>
</dbReference>
<evidence type="ECO:0000313" key="7">
    <source>
        <dbReference type="Proteomes" id="UP000185696"/>
    </source>
</evidence>
<dbReference type="Pfam" id="PF00392">
    <property type="entry name" value="GntR"/>
    <property type="match status" value="1"/>
</dbReference>
<evidence type="ECO:0000313" key="6">
    <source>
        <dbReference type="EMBL" id="OLF07761.1"/>
    </source>
</evidence>
<dbReference type="InterPro" id="IPR011663">
    <property type="entry name" value="UTRA"/>
</dbReference>
<dbReference type="Gene3D" id="1.10.10.10">
    <property type="entry name" value="Winged helix-like DNA-binding domain superfamily/Winged helix DNA-binding domain"/>
    <property type="match status" value="1"/>
</dbReference>
<dbReference type="InterPro" id="IPR050679">
    <property type="entry name" value="Bact_HTH_transcr_reg"/>
</dbReference>
<evidence type="ECO:0000256" key="2">
    <source>
        <dbReference type="ARBA" id="ARBA00023125"/>
    </source>
</evidence>
<dbReference type="SUPFAM" id="SSF46785">
    <property type="entry name" value="Winged helix' DNA-binding domain"/>
    <property type="match status" value="1"/>
</dbReference>
<dbReference type="CDD" id="cd07377">
    <property type="entry name" value="WHTH_GntR"/>
    <property type="match status" value="1"/>
</dbReference>
<dbReference type="InterPro" id="IPR036388">
    <property type="entry name" value="WH-like_DNA-bd_sf"/>
</dbReference>
<dbReference type="EMBL" id="MSIF01000014">
    <property type="protein sequence ID" value="OLF07761.1"/>
    <property type="molecule type" value="Genomic_DNA"/>
</dbReference>
<reference evidence="6 7" key="1">
    <citation type="submission" date="2016-12" db="EMBL/GenBank/DDBJ databases">
        <title>The draft genome sequence of Actinophytocola xinjiangensis.</title>
        <authorList>
            <person name="Wang W."/>
            <person name="Yuan L."/>
        </authorList>
    </citation>
    <scope>NUCLEOTIDE SEQUENCE [LARGE SCALE GENOMIC DNA]</scope>
    <source>
        <strain evidence="6 7">CGMCC 4.4663</strain>
    </source>
</reference>
<keyword evidence="7" id="KW-1185">Reference proteome</keyword>
<dbReference type="Proteomes" id="UP000185696">
    <property type="component" value="Unassembled WGS sequence"/>
</dbReference>
<feature type="domain" description="HTH gntR-type" evidence="5">
    <location>
        <begin position="8"/>
        <end position="76"/>
    </location>
</feature>
<dbReference type="GO" id="GO:0003677">
    <property type="term" value="F:DNA binding"/>
    <property type="evidence" value="ECO:0007669"/>
    <property type="project" value="UniProtKB-KW"/>
</dbReference>
<dbReference type="AlphaFoldDB" id="A0A7Z0WLL7"/>
<name>A0A7Z0WLL7_9PSEU</name>
<dbReference type="PRINTS" id="PR00035">
    <property type="entry name" value="HTHGNTR"/>
</dbReference>
<dbReference type="InterPro" id="IPR000524">
    <property type="entry name" value="Tscrpt_reg_HTH_GntR"/>
</dbReference>
<dbReference type="InterPro" id="IPR028978">
    <property type="entry name" value="Chorismate_lyase_/UTRA_dom_sf"/>
</dbReference>
<comment type="caution">
    <text evidence="6">The sequence shown here is derived from an EMBL/GenBank/DDBJ whole genome shotgun (WGS) entry which is preliminary data.</text>
</comment>
<keyword evidence="2" id="KW-0238">DNA-binding</keyword>
<protein>
    <submittedName>
        <fullName evidence="6">Transcriptional regulator</fullName>
    </submittedName>
</protein>
<evidence type="ECO:0000256" key="4">
    <source>
        <dbReference type="SAM" id="MobiDB-lite"/>
    </source>
</evidence>
<dbReference type="Gene3D" id="3.40.1410.10">
    <property type="entry name" value="Chorismate lyase-like"/>
    <property type="match status" value="1"/>
</dbReference>
<dbReference type="GO" id="GO:0045892">
    <property type="term" value="P:negative regulation of DNA-templated transcription"/>
    <property type="evidence" value="ECO:0007669"/>
    <property type="project" value="TreeGrafter"/>
</dbReference>
<proteinExistence type="predicted"/>
<accession>A0A7Z0WLL7</accession>
<dbReference type="SMART" id="SM00866">
    <property type="entry name" value="UTRA"/>
    <property type="match status" value="1"/>
</dbReference>
<feature type="region of interest" description="Disordered" evidence="4">
    <location>
        <begin position="160"/>
        <end position="182"/>
    </location>
</feature>
<evidence type="ECO:0000256" key="3">
    <source>
        <dbReference type="ARBA" id="ARBA00023163"/>
    </source>
</evidence>
<dbReference type="OrthoDB" id="3615556at2"/>
<dbReference type="RefSeq" id="WP_075135601.1">
    <property type="nucleotide sequence ID" value="NZ_MSIF01000014.1"/>
</dbReference>
<dbReference type="PANTHER" id="PTHR44846">
    <property type="entry name" value="MANNOSYL-D-GLYCERATE TRANSPORT/METABOLISM SYSTEM REPRESSOR MNGR-RELATED"/>
    <property type="match status" value="1"/>
</dbReference>
<organism evidence="6 7">
    <name type="scientific">Actinophytocola xinjiangensis</name>
    <dbReference type="NCBI Taxonomy" id="485602"/>
    <lineage>
        <taxon>Bacteria</taxon>
        <taxon>Bacillati</taxon>
        <taxon>Actinomycetota</taxon>
        <taxon>Actinomycetes</taxon>
        <taxon>Pseudonocardiales</taxon>
        <taxon>Pseudonocardiaceae</taxon>
    </lineage>
</organism>
<evidence type="ECO:0000256" key="1">
    <source>
        <dbReference type="ARBA" id="ARBA00023015"/>
    </source>
</evidence>
<dbReference type="PANTHER" id="PTHR44846:SF17">
    <property type="entry name" value="GNTR-FAMILY TRANSCRIPTIONAL REGULATOR"/>
    <property type="match status" value="1"/>
</dbReference>